<comment type="caution">
    <text evidence="1">The sequence shown here is derived from an EMBL/GenBank/DDBJ whole genome shotgun (WGS) entry which is preliminary data.</text>
</comment>
<name>A0A4Y9M8W4_9BRAD</name>
<dbReference type="AlphaFoldDB" id="A0A4Y9M8W4"/>
<protein>
    <submittedName>
        <fullName evidence="1">Uncharacterized protein</fullName>
    </submittedName>
</protein>
<dbReference type="EMBL" id="SPQT01000001">
    <property type="protein sequence ID" value="TFV51467.1"/>
    <property type="molecule type" value="Genomic_DNA"/>
</dbReference>
<evidence type="ECO:0000313" key="1">
    <source>
        <dbReference type="EMBL" id="TFV51467.1"/>
    </source>
</evidence>
<accession>A0A4Y9M8W4</accession>
<keyword evidence="2" id="KW-1185">Reference proteome</keyword>
<proteinExistence type="predicted"/>
<organism evidence="1 2">
    <name type="scientific">Bradyrhizobium niftali</name>
    <dbReference type="NCBI Taxonomy" id="2560055"/>
    <lineage>
        <taxon>Bacteria</taxon>
        <taxon>Pseudomonadati</taxon>
        <taxon>Pseudomonadota</taxon>
        <taxon>Alphaproteobacteria</taxon>
        <taxon>Hyphomicrobiales</taxon>
        <taxon>Nitrobacteraceae</taxon>
        <taxon>Bradyrhizobium</taxon>
    </lineage>
</organism>
<dbReference type="OrthoDB" id="7375419at2"/>
<dbReference type="Proteomes" id="UP000297966">
    <property type="component" value="Unassembled WGS sequence"/>
</dbReference>
<sequence>MNNEDDQMSLRSRVLDVLNGPAVARMRFRFPIRGSHVTIAPQTFHHVARAIRLGQVTVAAPTDLAAGVAAQYNDVARTRADGTAVAANTLEVVSATGRLDEAYIVHESLHAAYDLLRTGLDANAEEASAYVCTALYCRMTGLPRPRWANGPIYANAAEVARTLLSQYQKGDPGIPWVGEHEWKMLRAGVGFDPVYTRGPGGILTGWLLGQQYTHDG</sequence>
<evidence type="ECO:0000313" key="2">
    <source>
        <dbReference type="Proteomes" id="UP000297966"/>
    </source>
</evidence>
<gene>
    <name evidence="1" type="ORF">E4K65_03380</name>
</gene>
<reference evidence="1 2" key="1">
    <citation type="submission" date="2019-03" db="EMBL/GenBank/DDBJ databases">
        <title>Bradyrhizobium diversity isolated from nodules of Chamaecrista fasciculata.</title>
        <authorList>
            <person name="Klepa M.S."/>
            <person name="Urquiaga M.O."/>
            <person name="Hungria M."/>
            <person name="Delamuta J.R."/>
        </authorList>
    </citation>
    <scope>NUCLEOTIDE SEQUENCE [LARGE SCALE GENOMIC DNA]</scope>
    <source>
        <strain evidence="1 2">CNPSo 3448</strain>
    </source>
</reference>